<organism evidence="6 7">
    <name type="scientific">Rhamnella rubrinervis</name>
    <dbReference type="NCBI Taxonomy" id="2594499"/>
    <lineage>
        <taxon>Eukaryota</taxon>
        <taxon>Viridiplantae</taxon>
        <taxon>Streptophyta</taxon>
        <taxon>Embryophyta</taxon>
        <taxon>Tracheophyta</taxon>
        <taxon>Spermatophyta</taxon>
        <taxon>Magnoliopsida</taxon>
        <taxon>eudicotyledons</taxon>
        <taxon>Gunneridae</taxon>
        <taxon>Pentapetalae</taxon>
        <taxon>rosids</taxon>
        <taxon>fabids</taxon>
        <taxon>Rosales</taxon>
        <taxon>Rhamnaceae</taxon>
        <taxon>rhamnoid group</taxon>
        <taxon>Rhamneae</taxon>
        <taxon>Rhamnella</taxon>
    </lineage>
</organism>
<dbReference type="GO" id="GO:0160147">
    <property type="term" value="F:tRNA pseudouridine(38-40) synthase activity"/>
    <property type="evidence" value="ECO:0007669"/>
    <property type="project" value="UniProtKB-EC"/>
</dbReference>
<dbReference type="Gene3D" id="3.30.70.660">
    <property type="entry name" value="Pseudouridine synthase I, catalytic domain, C-terminal subdomain"/>
    <property type="match status" value="1"/>
</dbReference>
<dbReference type="InterPro" id="IPR020097">
    <property type="entry name" value="PsdUridine_synth_TruA_a/b_dom"/>
</dbReference>
<reference evidence="6" key="1">
    <citation type="submission" date="2020-03" db="EMBL/GenBank/DDBJ databases">
        <title>A high-quality chromosome-level genome assembly of a woody plant with both climbing and erect habits, Rhamnella rubrinervis.</title>
        <authorList>
            <person name="Lu Z."/>
            <person name="Yang Y."/>
            <person name="Zhu X."/>
            <person name="Sun Y."/>
        </authorList>
    </citation>
    <scope>NUCLEOTIDE SEQUENCE</scope>
    <source>
        <strain evidence="6">BYM</strain>
        <tissue evidence="6">Leaf</tissue>
    </source>
</reference>
<dbReference type="GO" id="GO:0003723">
    <property type="term" value="F:RNA binding"/>
    <property type="evidence" value="ECO:0007669"/>
    <property type="project" value="InterPro"/>
</dbReference>
<evidence type="ECO:0000259" key="5">
    <source>
        <dbReference type="Pfam" id="PF01416"/>
    </source>
</evidence>
<gene>
    <name evidence="6" type="ORF">FNV43_RR20025</name>
</gene>
<keyword evidence="7" id="KW-1185">Reference proteome</keyword>
<dbReference type="Proteomes" id="UP000796880">
    <property type="component" value="Unassembled WGS sequence"/>
</dbReference>
<feature type="domain" description="Pseudouridine synthase I TruA alpha/beta" evidence="5">
    <location>
        <begin position="361"/>
        <end position="429"/>
    </location>
</feature>
<protein>
    <recommendedName>
        <fullName evidence="4">tRNA pseudouridine synthase</fullName>
        <ecNumber evidence="4">5.4.99.12</ecNumber>
    </recommendedName>
</protein>
<proteinExistence type="inferred from homology"/>
<dbReference type="InterPro" id="IPR001406">
    <property type="entry name" value="PsdUridine_synth_TruA"/>
</dbReference>
<evidence type="ECO:0000313" key="7">
    <source>
        <dbReference type="Proteomes" id="UP000796880"/>
    </source>
</evidence>
<dbReference type="Gene3D" id="3.30.70.580">
    <property type="entry name" value="Pseudouridine synthase I, catalytic domain, N-terminal subdomain"/>
    <property type="match status" value="1"/>
</dbReference>
<dbReference type="InterPro" id="IPR020095">
    <property type="entry name" value="PsdUridine_synth_TruA_C"/>
</dbReference>
<dbReference type="FunFam" id="3.30.70.660:FF:000019">
    <property type="entry name" value="tRNA pseudouridine synthase"/>
    <property type="match status" value="1"/>
</dbReference>
<keyword evidence="2 4" id="KW-0819">tRNA processing</keyword>
<evidence type="ECO:0000256" key="3">
    <source>
        <dbReference type="ARBA" id="ARBA00023235"/>
    </source>
</evidence>
<evidence type="ECO:0000313" key="6">
    <source>
        <dbReference type="EMBL" id="KAF3437272.1"/>
    </source>
</evidence>
<comment type="similarity">
    <text evidence="1 4">Belongs to the tRNA pseudouridine synthase TruA family.</text>
</comment>
<sequence>MIKQRLWWPNQLVVSREKLIRKFQMENQPPSKPYVHYNHTDPCRFSRWTARESYQFMYDRPWQQVLDFYSNVVEGSLSISSLFGTETYHFHDDAEIPETPEKTELECVSLEDRSGRWARVTFKIVLSYHGGSFDGWQKQPGLNTVQGSVEKSIGKFVDEKKAQLLKDKCLPVEGCVVVAGRTDKGVTALQQVCSFYTWRKDIKSEDIEDAINSAAPGKLRVKSVTEVSRVFHPNFSAKWRRYLYIFPLNDGDDGEQSNQSGEDLENLKSHENCDEQKSGCGECNYENVQENDRDKEGSGNKPRIFSIHRVNALLQKLEGKLLSYKMFARDTKASRNEGPATECFIYHARATEARLPCLDGTEGRRVMCVELVANRFLRKMVRVLVATSIREAAAGAEEDGLVKLMDATCRRATAPPAPPDGLCLVDVGYADFYPQNCLF</sequence>
<dbReference type="Pfam" id="PF01416">
    <property type="entry name" value="PseudoU_synth_1"/>
    <property type="match status" value="1"/>
</dbReference>
<keyword evidence="3 4" id="KW-0413">Isomerase</keyword>
<dbReference type="PANTHER" id="PTHR11142">
    <property type="entry name" value="PSEUDOURIDYLATE SYNTHASE"/>
    <property type="match status" value="1"/>
</dbReference>
<comment type="catalytic activity">
    <reaction evidence="4">
        <text>uridine(38/39/40) in tRNA = pseudouridine(38/39/40) in tRNA</text>
        <dbReference type="Rhea" id="RHEA:22376"/>
        <dbReference type="Rhea" id="RHEA-COMP:10085"/>
        <dbReference type="Rhea" id="RHEA-COMP:10087"/>
        <dbReference type="ChEBI" id="CHEBI:65314"/>
        <dbReference type="ChEBI" id="CHEBI:65315"/>
        <dbReference type="EC" id="5.4.99.12"/>
    </reaction>
</comment>
<dbReference type="OrthoDB" id="271910at2759"/>
<name>A0A8K0E5N5_9ROSA</name>
<accession>A0A8K0E5N5</accession>
<dbReference type="InterPro" id="IPR020103">
    <property type="entry name" value="PsdUridine_synth_cat_dom_sf"/>
</dbReference>
<dbReference type="GO" id="GO:0031119">
    <property type="term" value="P:tRNA pseudouridine synthesis"/>
    <property type="evidence" value="ECO:0007669"/>
    <property type="project" value="TreeGrafter"/>
</dbReference>
<dbReference type="EC" id="5.4.99.12" evidence="4"/>
<dbReference type="AlphaFoldDB" id="A0A8K0E5N5"/>
<dbReference type="PANTHER" id="PTHR11142:SF10">
    <property type="entry name" value="TRNA PSEUDOURIDINE SYNTHASE"/>
    <property type="match status" value="1"/>
</dbReference>
<dbReference type="InterPro" id="IPR020094">
    <property type="entry name" value="TruA/RsuA/RluB/E/F_N"/>
</dbReference>
<comment type="caution">
    <text evidence="6">The sequence shown here is derived from an EMBL/GenBank/DDBJ whole genome shotgun (WGS) entry which is preliminary data.</text>
</comment>
<evidence type="ECO:0000256" key="1">
    <source>
        <dbReference type="ARBA" id="ARBA00009375"/>
    </source>
</evidence>
<dbReference type="EMBL" id="VOIH02000009">
    <property type="protein sequence ID" value="KAF3437272.1"/>
    <property type="molecule type" value="Genomic_DNA"/>
</dbReference>
<evidence type="ECO:0000256" key="4">
    <source>
        <dbReference type="RuleBase" id="RU003792"/>
    </source>
</evidence>
<dbReference type="FunFam" id="3.30.70.580:FF:000027">
    <property type="entry name" value="tRNA pseudouridine synthase"/>
    <property type="match status" value="1"/>
</dbReference>
<evidence type="ECO:0000256" key="2">
    <source>
        <dbReference type="ARBA" id="ARBA00022694"/>
    </source>
</evidence>
<dbReference type="SUPFAM" id="SSF55120">
    <property type="entry name" value="Pseudouridine synthase"/>
    <property type="match status" value="1"/>
</dbReference>